<feature type="transmembrane region" description="Helical" evidence="1">
    <location>
        <begin position="46"/>
        <end position="63"/>
    </location>
</feature>
<comment type="caution">
    <text evidence="2">The sequence shown here is derived from an EMBL/GenBank/DDBJ whole genome shotgun (WGS) entry which is preliminary data.</text>
</comment>
<organism evidence="2 3">
    <name type="scientific">Companilactobacillus kimchiensis</name>
    <dbReference type="NCBI Taxonomy" id="993692"/>
    <lineage>
        <taxon>Bacteria</taxon>
        <taxon>Bacillati</taxon>
        <taxon>Bacillota</taxon>
        <taxon>Bacilli</taxon>
        <taxon>Lactobacillales</taxon>
        <taxon>Lactobacillaceae</taxon>
        <taxon>Companilactobacillus</taxon>
    </lineage>
</organism>
<proteinExistence type="predicted"/>
<accession>A0A0R2LIF8</accession>
<dbReference type="Proteomes" id="UP000051006">
    <property type="component" value="Unassembled WGS sequence"/>
</dbReference>
<dbReference type="PATRIC" id="fig|993692.3.peg.512"/>
<reference evidence="2 3" key="1">
    <citation type="journal article" date="2015" name="Genome Announc.">
        <title>Expanding the biotechnology potential of lactobacilli through comparative genomics of 213 strains and associated genera.</title>
        <authorList>
            <person name="Sun Z."/>
            <person name="Harris H.M."/>
            <person name="McCann A."/>
            <person name="Guo C."/>
            <person name="Argimon S."/>
            <person name="Zhang W."/>
            <person name="Yang X."/>
            <person name="Jeffery I.B."/>
            <person name="Cooney J.C."/>
            <person name="Kagawa T.F."/>
            <person name="Liu W."/>
            <person name="Song Y."/>
            <person name="Salvetti E."/>
            <person name="Wrobel A."/>
            <person name="Rasinkangas P."/>
            <person name="Parkhill J."/>
            <person name="Rea M.C."/>
            <person name="O'Sullivan O."/>
            <person name="Ritari J."/>
            <person name="Douillard F.P."/>
            <person name="Paul Ross R."/>
            <person name="Yang R."/>
            <person name="Briner A.E."/>
            <person name="Felis G.E."/>
            <person name="de Vos W.M."/>
            <person name="Barrangou R."/>
            <person name="Klaenhammer T.R."/>
            <person name="Caufield P.W."/>
            <person name="Cui Y."/>
            <person name="Zhang H."/>
            <person name="O'Toole P.W."/>
        </authorList>
    </citation>
    <scope>NUCLEOTIDE SEQUENCE [LARGE SCALE GENOMIC DNA]</scope>
    <source>
        <strain evidence="2 3">DSM 24716</strain>
    </source>
</reference>
<evidence type="ECO:0000313" key="3">
    <source>
        <dbReference type="Proteomes" id="UP000051006"/>
    </source>
</evidence>
<protein>
    <submittedName>
        <fullName evidence="2">Uncharacterized protein</fullName>
    </submittedName>
</protein>
<gene>
    <name evidence="2" type="ORF">IV57_GL000507</name>
</gene>
<feature type="transmembrane region" description="Helical" evidence="1">
    <location>
        <begin position="92"/>
        <end position="111"/>
    </location>
</feature>
<keyword evidence="1" id="KW-0472">Membrane</keyword>
<dbReference type="EMBL" id="JQCF01000012">
    <property type="protein sequence ID" value="KRN99082.1"/>
    <property type="molecule type" value="Genomic_DNA"/>
</dbReference>
<name>A0A0R2LIF8_9LACO</name>
<dbReference type="STRING" id="993692.IV57_GL000507"/>
<sequence length="122" mass="14279">MIYYSQKKEKAMKNKRLRNAILAYILPMLILILLNLYNSFQPVMRIYYLEPIMILLLSLLTAFTSIKDNITLIIYFFVFYAFVRLNNLNGNWNAQIFAAVCGIVGTIVTYYTGKYILKGRQD</sequence>
<feature type="transmembrane region" description="Helical" evidence="1">
    <location>
        <begin position="21"/>
        <end position="40"/>
    </location>
</feature>
<evidence type="ECO:0000256" key="1">
    <source>
        <dbReference type="SAM" id="Phobius"/>
    </source>
</evidence>
<evidence type="ECO:0000313" key="2">
    <source>
        <dbReference type="EMBL" id="KRN99082.1"/>
    </source>
</evidence>
<keyword evidence="1" id="KW-1133">Transmembrane helix</keyword>
<keyword evidence="1" id="KW-0812">Transmembrane</keyword>
<dbReference type="AlphaFoldDB" id="A0A0R2LIF8"/>
<keyword evidence="3" id="KW-1185">Reference proteome</keyword>